<feature type="domain" description="MurNAc-LAA" evidence="5">
    <location>
        <begin position="457"/>
        <end position="607"/>
    </location>
</feature>
<dbReference type="InterPro" id="IPR019734">
    <property type="entry name" value="TPR_rpt"/>
</dbReference>
<reference evidence="6" key="1">
    <citation type="submission" date="2022-08" db="EMBL/GenBank/DDBJ databases">
        <title>Genome Sequence of the sulphate-reducing bacterium, Pseudodesulfovibrio portus JCM14722.</title>
        <authorList>
            <person name="Kondo R."/>
            <person name="Kataoka T."/>
        </authorList>
    </citation>
    <scope>NUCLEOTIDE SEQUENCE</scope>
    <source>
        <strain evidence="6">JCM 14722</strain>
    </source>
</reference>
<evidence type="ECO:0000256" key="1">
    <source>
        <dbReference type="ARBA" id="ARBA00001561"/>
    </source>
</evidence>
<dbReference type="InterPro" id="IPR002508">
    <property type="entry name" value="MurNAc-LAA_cat"/>
</dbReference>
<dbReference type="PANTHER" id="PTHR30404:SF0">
    <property type="entry name" value="N-ACETYLMURAMOYL-L-ALANINE AMIDASE AMIC"/>
    <property type="match status" value="1"/>
</dbReference>
<comment type="catalytic activity">
    <reaction evidence="1">
        <text>Hydrolyzes the link between N-acetylmuramoyl residues and L-amino acid residues in certain cell-wall glycopeptides.</text>
        <dbReference type="EC" id="3.5.1.28"/>
    </reaction>
</comment>
<dbReference type="Gene3D" id="3.40.630.40">
    <property type="entry name" value="Zn-dependent exopeptidases"/>
    <property type="match status" value="1"/>
</dbReference>
<sequence>MRPKACIWEKLTFYSARNGMKLLAAAPHRTLHVMAVLVIAVLLLCVPDAMAATAKSYFTVGHADFHALRRNSKKAKYRSNWEKVEKSFTRSLKASPNGPYAPKSLYYIGRVHEELGIQSGLKSDFRRAVDYFGRVLARYPRHGWADDCLYRRAGIYAGRLRETDSARLDLARIITDYPRSDMHSKAKAALRKLGKYDWAIARVSKDSDPAADSLDAAAKAAVNNKPKPAPKNAANTKPTDPSGTAHLDMVRFTSSDEYTRVVLELDGRVTYRYQVLDPNPAVNRPHRLYIDLKNSRLGHDVTSATTVSDGILSSIRTGQYSKDTTRVVLDFQNFQEYKIFPLENPYRIVIDVYAPDGKQTAAKPAPRATTANSTYRPPSGSKKMAGDLLEQLGLTVRTIMIDPGHGGKDPGAVANGLREKEVNLRFAKLLGDKLEGKGFNVIYTRTSDVFIPLDKRTSMANAQKADLFLSVHCNANRSRSVNGLETYSLNLAKSDAAVRIAARENAVDPRSISDLQFILTDLMVNSKIKESRDLASDVQTKTIYRVRKKYSVKNQGTREAPFYVLMGARMPSVLVELGYLTNKTEAKRLKSDSYLNYLANGIVEGILAYKGKIERYAMR</sequence>
<dbReference type="EMBL" id="AP026708">
    <property type="protein sequence ID" value="BDQ34527.1"/>
    <property type="molecule type" value="Genomic_DNA"/>
</dbReference>
<evidence type="ECO:0000256" key="2">
    <source>
        <dbReference type="ARBA" id="ARBA00011901"/>
    </source>
</evidence>
<dbReference type="Proteomes" id="UP001061361">
    <property type="component" value="Chromosome"/>
</dbReference>
<gene>
    <name evidence="6" type="ORF">JCM14722_20690</name>
</gene>
<dbReference type="Pfam" id="PF13174">
    <property type="entry name" value="TPR_6"/>
    <property type="match status" value="2"/>
</dbReference>
<dbReference type="Gene3D" id="1.25.40.10">
    <property type="entry name" value="Tetratricopeptide repeat domain"/>
    <property type="match status" value="1"/>
</dbReference>
<organism evidence="6 7">
    <name type="scientific">Pseudodesulfovibrio portus</name>
    <dbReference type="NCBI Taxonomy" id="231439"/>
    <lineage>
        <taxon>Bacteria</taxon>
        <taxon>Pseudomonadati</taxon>
        <taxon>Thermodesulfobacteriota</taxon>
        <taxon>Desulfovibrionia</taxon>
        <taxon>Desulfovibrionales</taxon>
        <taxon>Desulfovibrionaceae</taxon>
    </lineage>
</organism>
<protein>
    <recommendedName>
        <fullName evidence="2">N-acetylmuramoyl-L-alanine amidase</fullName>
        <ecNumber evidence="2">3.5.1.28</ecNumber>
    </recommendedName>
</protein>
<proteinExistence type="predicted"/>
<evidence type="ECO:0000259" key="5">
    <source>
        <dbReference type="SMART" id="SM00646"/>
    </source>
</evidence>
<name>A0ABN6RTS6_9BACT</name>
<dbReference type="SMART" id="SM00646">
    <property type="entry name" value="Ami_3"/>
    <property type="match status" value="1"/>
</dbReference>
<keyword evidence="3" id="KW-0378">Hydrolase</keyword>
<dbReference type="Gene3D" id="2.60.40.3500">
    <property type="match status" value="1"/>
</dbReference>
<dbReference type="PANTHER" id="PTHR30404">
    <property type="entry name" value="N-ACETYLMURAMOYL-L-ALANINE AMIDASE"/>
    <property type="match status" value="1"/>
</dbReference>
<dbReference type="CDD" id="cd02696">
    <property type="entry name" value="MurNAc-LAA"/>
    <property type="match status" value="1"/>
</dbReference>
<feature type="region of interest" description="Disordered" evidence="4">
    <location>
        <begin position="222"/>
        <end position="246"/>
    </location>
</feature>
<evidence type="ECO:0000256" key="4">
    <source>
        <dbReference type="SAM" id="MobiDB-lite"/>
    </source>
</evidence>
<dbReference type="InterPro" id="IPR011990">
    <property type="entry name" value="TPR-like_helical_dom_sf"/>
</dbReference>
<dbReference type="EC" id="3.5.1.28" evidence="2"/>
<feature type="region of interest" description="Disordered" evidence="4">
    <location>
        <begin position="360"/>
        <end position="382"/>
    </location>
</feature>
<accession>A0ABN6RTS6</accession>
<dbReference type="SUPFAM" id="SSF53187">
    <property type="entry name" value="Zn-dependent exopeptidases"/>
    <property type="match status" value="1"/>
</dbReference>
<dbReference type="Pfam" id="PF01520">
    <property type="entry name" value="Amidase_3"/>
    <property type="match status" value="1"/>
</dbReference>
<dbReference type="Pfam" id="PF11741">
    <property type="entry name" value="AMIN"/>
    <property type="match status" value="1"/>
</dbReference>
<dbReference type="InterPro" id="IPR021731">
    <property type="entry name" value="AMIN_dom"/>
</dbReference>
<dbReference type="SUPFAM" id="SSF48452">
    <property type="entry name" value="TPR-like"/>
    <property type="match status" value="1"/>
</dbReference>
<evidence type="ECO:0000313" key="7">
    <source>
        <dbReference type="Proteomes" id="UP001061361"/>
    </source>
</evidence>
<dbReference type="InterPro" id="IPR050695">
    <property type="entry name" value="N-acetylmuramoyl_amidase_3"/>
</dbReference>
<evidence type="ECO:0000256" key="3">
    <source>
        <dbReference type="ARBA" id="ARBA00022801"/>
    </source>
</evidence>
<keyword evidence="7" id="KW-1185">Reference proteome</keyword>
<feature type="compositionally biased region" description="Low complexity" evidence="4">
    <location>
        <begin position="360"/>
        <end position="371"/>
    </location>
</feature>
<feature type="compositionally biased region" description="Low complexity" evidence="4">
    <location>
        <begin position="222"/>
        <end position="235"/>
    </location>
</feature>
<evidence type="ECO:0000313" key="6">
    <source>
        <dbReference type="EMBL" id="BDQ34527.1"/>
    </source>
</evidence>